<keyword evidence="1" id="KW-0812">Transmembrane</keyword>
<evidence type="ECO:0000256" key="1">
    <source>
        <dbReference type="SAM" id="Phobius"/>
    </source>
</evidence>
<protein>
    <submittedName>
        <fullName evidence="2">Uncharacterized protein</fullName>
    </submittedName>
</protein>
<dbReference type="Proteomes" id="UP000279962">
    <property type="component" value="Chromosome"/>
</dbReference>
<keyword evidence="1" id="KW-0472">Membrane</keyword>
<keyword evidence="1" id="KW-1133">Transmembrane helix</keyword>
<reference evidence="2 3" key="1">
    <citation type="submission" date="2018-10" db="EMBL/GenBank/DDBJ databases">
        <title>The complete genome of Acinetobacter wuhouensis strain WCHAW010062.</title>
        <authorList>
            <person name="Hu Y."/>
            <person name="Long H."/>
            <person name="Feng Y."/>
            <person name="Zong Z."/>
        </authorList>
    </citation>
    <scope>NUCLEOTIDE SEQUENCE [LARGE SCALE GENOMIC DNA]</scope>
    <source>
        <strain evidence="2 3">WCHAW010062</strain>
    </source>
</reference>
<organism evidence="2 3">
    <name type="scientific">Acinetobacter wuhouensis</name>
    <dbReference type="NCBI Taxonomy" id="1879050"/>
    <lineage>
        <taxon>Bacteria</taxon>
        <taxon>Pseudomonadati</taxon>
        <taxon>Pseudomonadota</taxon>
        <taxon>Gammaproteobacteria</taxon>
        <taxon>Moraxellales</taxon>
        <taxon>Moraxellaceae</taxon>
        <taxon>Acinetobacter</taxon>
    </lineage>
</organism>
<sequence length="195" mass="23580">MQENNNQDQEEKFDYKLEIKAHFFAYGIWIVVGLFLYGFIQFLSLFEPKTRLKYADVTVEERLSNSPKIFSYFNDQAQLIFAEKLAPFKYDDISWVPQKMPYKLFQFEISDIELKQQQFEEVYISKLKENGWERIPDTQESMYYLGSADYSFMDQYGHRIFIYQPIHNLENPHYWKISMVENSGIYEYNKTLVKH</sequence>
<dbReference type="EMBL" id="CP033133">
    <property type="protein sequence ID" value="AYO54809.1"/>
    <property type="molecule type" value="Genomic_DNA"/>
</dbReference>
<proteinExistence type="predicted"/>
<evidence type="ECO:0000313" key="2">
    <source>
        <dbReference type="EMBL" id="AYO54809.1"/>
    </source>
</evidence>
<gene>
    <name evidence="2" type="ORF">CDG68_14620</name>
</gene>
<dbReference type="AlphaFoldDB" id="A0A3G2T3H5"/>
<name>A0A3G2T3H5_9GAMM</name>
<dbReference type="RefSeq" id="WP_087553958.1">
    <property type="nucleotide sequence ID" value="NZ_CP033133.1"/>
</dbReference>
<feature type="transmembrane region" description="Helical" evidence="1">
    <location>
        <begin position="23"/>
        <end position="46"/>
    </location>
</feature>
<accession>A0A3G2T3H5</accession>
<evidence type="ECO:0000313" key="3">
    <source>
        <dbReference type="Proteomes" id="UP000279962"/>
    </source>
</evidence>